<gene>
    <name evidence="5" type="primary">trxB_5</name>
    <name evidence="5" type="ORF">ERS852407_04570</name>
</gene>
<dbReference type="SUPFAM" id="SSF52833">
    <property type="entry name" value="Thioredoxin-like"/>
    <property type="match status" value="1"/>
</dbReference>
<dbReference type="Gene3D" id="3.50.50.60">
    <property type="entry name" value="FAD/NAD(P)-binding domain"/>
    <property type="match status" value="2"/>
</dbReference>
<name>A0A174JER5_9FIRM</name>
<dbReference type="InterPro" id="IPR023753">
    <property type="entry name" value="FAD/NAD-binding_dom"/>
</dbReference>
<dbReference type="SUPFAM" id="SSF51905">
    <property type="entry name" value="FAD/NAD(P)-binding domain"/>
    <property type="match status" value="1"/>
</dbReference>
<evidence type="ECO:0000313" key="6">
    <source>
        <dbReference type="Proteomes" id="UP000095651"/>
    </source>
</evidence>
<dbReference type="InterPro" id="IPR036188">
    <property type="entry name" value="FAD/NAD-bd_sf"/>
</dbReference>
<dbReference type="EMBL" id="CYZE01000015">
    <property type="protein sequence ID" value="CUO97151.1"/>
    <property type="molecule type" value="Genomic_DNA"/>
</dbReference>
<dbReference type="Pfam" id="PF07992">
    <property type="entry name" value="Pyr_redox_2"/>
    <property type="match status" value="1"/>
</dbReference>
<keyword evidence="1" id="KW-0285">Flavoprotein</keyword>
<dbReference type="PRINTS" id="PR00469">
    <property type="entry name" value="PNDRDTASEII"/>
</dbReference>
<evidence type="ECO:0000256" key="2">
    <source>
        <dbReference type="ARBA" id="ARBA00023002"/>
    </source>
</evidence>
<dbReference type="RefSeq" id="WP_242867977.1">
    <property type="nucleotide sequence ID" value="NZ_CABIXC010000015.1"/>
</dbReference>
<reference evidence="5 6" key="1">
    <citation type="submission" date="2015-09" db="EMBL/GenBank/DDBJ databases">
        <authorList>
            <consortium name="Pathogen Informatics"/>
        </authorList>
    </citation>
    <scope>NUCLEOTIDE SEQUENCE [LARGE SCALE GENOMIC DNA]</scope>
    <source>
        <strain evidence="5 6">2789STDY5608850</strain>
    </source>
</reference>
<dbReference type="Gene3D" id="3.40.30.10">
    <property type="entry name" value="Glutaredoxin"/>
    <property type="match status" value="1"/>
</dbReference>
<feature type="domain" description="FAD/NAD(P)-binding" evidence="4">
    <location>
        <begin position="33"/>
        <end position="324"/>
    </location>
</feature>
<dbReference type="InterPro" id="IPR013766">
    <property type="entry name" value="Thioredoxin_domain"/>
</dbReference>
<evidence type="ECO:0000313" key="5">
    <source>
        <dbReference type="EMBL" id="CUO97151.1"/>
    </source>
</evidence>
<dbReference type="GO" id="GO:0004791">
    <property type="term" value="F:thioredoxin-disulfide reductase (NADPH) activity"/>
    <property type="evidence" value="ECO:0007669"/>
    <property type="project" value="UniProtKB-EC"/>
</dbReference>
<dbReference type="PANTHER" id="PTHR48105">
    <property type="entry name" value="THIOREDOXIN REDUCTASE 1-RELATED-RELATED"/>
    <property type="match status" value="1"/>
</dbReference>
<sequence>MKQMRIIKHISHRTDDNQYRKAGIILEKKIEQYDVVIIGGGAAGLTAAIYCGRARLKTLVIEKALVGGLATYTNEIENYPGFPEGSTGLGLMELFHKQAKKFGVKFKLTDVRAVQLKGDKKVVETFRTDYECRSVIIASGGKPRLTGAPGEDKFLYDKGISFCATCDAAANTGKTVMVIGSGDAAIEEGMFLTKFASRVIVSVMHEEGKMDCNEIAREEALANPKMEFIWNTLPAEFRGDEEHLRSVALRNLKNNEIIDVPVDTCFLFIGYLPNTEIFKDIIDLSRAGYVITNEKMETNMPGVFAAGDVRDKFLKQVATAVGDGAIAGYAAEKYLAESEVFEKQIMDPTVPGVVYIWNAVETASRELLPVIEAFEEKHAGSVKVTKADIYKSTGIASRLGISGAPAVAFIKDGKLAGVLTEGITEEALEAGIR</sequence>
<keyword evidence="2 5" id="KW-0560">Oxidoreductase</keyword>
<organism evidence="5 6">
    <name type="scientific">Hungatella hathewayi</name>
    <dbReference type="NCBI Taxonomy" id="154046"/>
    <lineage>
        <taxon>Bacteria</taxon>
        <taxon>Bacillati</taxon>
        <taxon>Bacillota</taxon>
        <taxon>Clostridia</taxon>
        <taxon>Lachnospirales</taxon>
        <taxon>Lachnospiraceae</taxon>
        <taxon>Hungatella</taxon>
    </lineage>
</organism>
<dbReference type="Pfam" id="PF00085">
    <property type="entry name" value="Thioredoxin"/>
    <property type="match status" value="1"/>
</dbReference>
<proteinExistence type="predicted"/>
<dbReference type="PRINTS" id="PR00368">
    <property type="entry name" value="FADPNR"/>
</dbReference>
<dbReference type="AlphaFoldDB" id="A0A174JER5"/>
<dbReference type="EC" id="1.8.1.9" evidence="5"/>
<evidence type="ECO:0000256" key="1">
    <source>
        <dbReference type="ARBA" id="ARBA00022630"/>
    </source>
</evidence>
<evidence type="ECO:0000259" key="3">
    <source>
        <dbReference type="Pfam" id="PF00085"/>
    </source>
</evidence>
<dbReference type="Proteomes" id="UP000095651">
    <property type="component" value="Unassembled WGS sequence"/>
</dbReference>
<accession>A0A174JER5</accession>
<dbReference type="InterPro" id="IPR050097">
    <property type="entry name" value="Ferredoxin-NADP_redctase_2"/>
</dbReference>
<dbReference type="InterPro" id="IPR036249">
    <property type="entry name" value="Thioredoxin-like_sf"/>
</dbReference>
<evidence type="ECO:0000259" key="4">
    <source>
        <dbReference type="Pfam" id="PF07992"/>
    </source>
</evidence>
<feature type="domain" description="Thioredoxin" evidence="3">
    <location>
        <begin position="337"/>
        <end position="432"/>
    </location>
</feature>
<protein>
    <submittedName>
        <fullName evidence="5">FAD-dependent pyridine nucleotide-disulfide oxidoreductase</fullName>
        <ecNumber evidence="5">1.8.1.9</ecNumber>
    </submittedName>
</protein>